<dbReference type="Proteomes" id="UP000051373">
    <property type="component" value="Unassembled WGS sequence"/>
</dbReference>
<keyword evidence="1" id="KW-0732">Signal</keyword>
<dbReference type="AlphaFoldDB" id="A0A0S8FVJ7"/>
<dbReference type="Gene3D" id="2.60.120.260">
    <property type="entry name" value="Galactose-binding domain-like"/>
    <property type="match status" value="1"/>
</dbReference>
<gene>
    <name evidence="2" type="ORF">AMJ83_00405</name>
</gene>
<comment type="caution">
    <text evidence="2">The sequence shown here is derived from an EMBL/GenBank/DDBJ whole genome shotgun (WGS) entry which is preliminary data.</text>
</comment>
<evidence type="ECO:0000313" key="2">
    <source>
        <dbReference type="EMBL" id="KPK64697.1"/>
    </source>
</evidence>
<dbReference type="EMBL" id="LJUJ01000001">
    <property type="protein sequence ID" value="KPK64697.1"/>
    <property type="molecule type" value="Genomic_DNA"/>
</dbReference>
<feature type="chain" id="PRO_5006646464" evidence="1">
    <location>
        <begin position="18"/>
        <end position="183"/>
    </location>
</feature>
<evidence type="ECO:0000313" key="3">
    <source>
        <dbReference type="Proteomes" id="UP000051373"/>
    </source>
</evidence>
<proteinExistence type="predicted"/>
<organism evidence="2 3">
    <name type="scientific">candidate division WOR_3 bacterium SM23_42</name>
    <dbReference type="NCBI Taxonomy" id="1703779"/>
    <lineage>
        <taxon>Bacteria</taxon>
        <taxon>Bacteria division WOR-3</taxon>
    </lineage>
</organism>
<feature type="signal peptide" evidence="1">
    <location>
        <begin position="1"/>
        <end position="17"/>
    </location>
</feature>
<reference evidence="2 3" key="1">
    <citation type="journal article" date="2015" name="Microbiome">
        <title>Genomic resolution of linkages in carbon, nitrogen, and sulfur cycling among widespread estuary sediment bacteria.</title>
        <authorList>
            <person name="Baker B.J."/>
            <person name="Lazar C.S."/>
            <person name="Teske A.P."/>
            <person name="Dick G.J."/>
        </authorList>
    </citation>
    <scope>NUCLEOTIDE SEQUENCE [LARGE SCALE GENOMIC DNA]</scope>
    <source>
        <strain evidence="2">SM23_42</strain>
    </source>
</reference>
<protein>
    <submittedName>
        <fullName evidence="2">Uncharacterized protein</fullName>
    </submittedName>
</protein>
<sequence>MRKLIVIMLIFAGVVFAANMLTNGDFEQDLSVGWDQTIAGIGTITRGTTYYPDPDYEAYVYKADGNGFVTLFQAVDVEHTDLVFSVDAKLYIFATSSQCWAGAAVCVSYLNASDAVLGWTRICTFSIACPWYSNDTCHVIEAPDTSWHSYTFNIEDELQSLPGITPSEIAKIEVALLAQCFDD</sequence>
<name>A0A0S8FVJ7_UNCW3</name>
<evidence type="ECO:0000256" key="1">
    <source>
        <dbReference type="SAM" id="SignalP"/>
    </source>
</evidence>
<accession>A0A0S8FVJ7</accession>